<proteinExistence type="predicted"/>
<dbReference type="Proteomes" id="UP000008634">
    <property type="component" value="Chromosome"/>
</dbReference>
<keyword evidence="1" id="KW-0812">Transmembrane</keyword>
<gene>
    <name evidence="2" type="ordered locus">Celal_0541</name>
</gene>
<feature type="transmembrane region" description="Helical" evidence="1">
    <location>
        <begin position="71"/>
        <end position="89"/>
    </location>
</feature>
<name>E6XBP5_CELAD</name>
<evidence type="ECO:0000313" key="3">
    <source>
        <dbReference type="Proteomes" id="UP000008634"/>
    </source>
</evidence>
<dbReference type="KEGG" id="cao:Celal_0541"/>
<accession>E6XBP5</accession>
<protein>
    <recommendedName>
        <fullName evidence="4">DUF2809 domain-containing protein</fullName>
    </recommendedName>
</protein>
<keyword evidence="1" id="KW-0472">Membrane</keyword>
<dbReference type="InterPro" id="IPR021257">
    <property type="entry name" value="DUF2809"/>
</dbReference>
<dbReference type="OrthoDB" id="5360192at2"/>
<dbReference type="Pfam" id="PF10990">
    <property type="entry name" value="DUF2809"/>
    <property type="match status" value="1"/>
</dbReference>
<dbReference type="STRING" id="688270.Celal_0541"/>
<feature type="transmembrane region" description="Helical" evidence="1">
    <location>
        <begin position="20"/>
        <end position="40"/>
    </location>
</feature>
<reference evidence="2 3" key="1">
    <citation type="journal article" date="2010" name="Stand. Genomic Sci.">
        <title>Complete genome sequence of Cellulophaga algicola type strain (IC166).</title>
        <authorList>
            <person name="Abt B."/>
            <person name="Lu M."/>
            <person name="Misra M."/>
            <person name="Han C."/>
            <person name="Nolan M."/>
            <person name="Lucas S."/>
            <person name="Hammon N."/>
            <person name="Deshpande S."/>
            <person name="Cheng J.F."/>
            <person name="Tapia R."/>
            <person name="Goodwin L."/>
            <person name="Pitluck S."/>
            <person name="Liolios K."/>
            <person name="Pagani I."/>
            <person name="Ivanova N."/>
            <person name="Mavromatis K."/>
            <person name="Ovchinikova G."/>
            <person name="Pati A."/>
            <person name="Chen A."/>
            <person name="Palaniappan K."/>
            <person name="Land M."/>
            <person name="Hauser L."/>
            <person name="Chang Y.J."/>
            <person name="Jeffries C.D."/>
            <person name="Detter J.C."/>
            <person name="Brambilla E."/>
            <person name="Rohde M."/>
            <person name="Tindall B.J."/>
            <person name="Goker M."/>
            <person name="Woyke T."/>
            <person name="Bristow J."/>
            <person name="Eisen J.A."/>
            <person name="Markowitz V."/>
            <person name="Hugenholtz P."/>
            <person name="Kyrpides N.C."/>
            <person name="Klenk H.P."/>
            <person name="Lapidus A."/>
        </authorList>
    </citation>
    <scope>NUCLEOTIDE SEQUENCE [LARGE SCALE GENOMIC DNA]</scope>
    <source>
        <strain evidence="3">DSM 14237 / IC166 / ACAM 630</strain>
    </source>
</reference>
<feature type="transmembrane region" description="Helical" evidence="1">
    <location>
        <begin position="46"/>
        <end position="64"/>
    </location>
</feature>
<dbReference type="AlphaFoldDB" id="E6XBP5"/>
<keyword evidence="1" id="KW-1133">Transmembrane helix</keyword>
<organism evidence="2 3">
    <name type="scientific">Cellulophaga algicola (strain DSM 14237 / IC166 / ACAM 630)</name>
    <dbReference type="NCBI Taxonomy" id="688270"/>
    <lineage>
        <taxon>Bacteria</taxon>
        <taxon>Pseudomonadati</taxon>
        <taxon>Bacteroidota</taxon>
        <taxon>Flavobacteriia</taxon>
        <taxon>Flavobacteriales</taxon>
        <taxon>Flavobacteriaceae</taxon>
        <taxon>Cellulophaga</taxon>
    </lineage>
</organism>
<evidence type="ECO:0000313" key="2">
    <source>
        <dbReference type="EMBL" id="ADV47880.1"/>
    </source>
</evidence>
<keyword evidence="3" id="KW-1185">Reference proteome</keyword>
<dbReference type="eggNOG" id="ENOG503314C">
    <property type="taxonomic scope" value="Bacteria"/>
</dbReference>
<sequence>MSNTILTSISYYLTIMKFIFNKIHFTVFSTILVLEIAIAYFLKTGFIRHTVGDFLVVILIYCFLRSFIKTNPLYMAIVTLVLSYTVEFLQRTTFLQLLNLDQNKWANLIFGNSFSIQDLVAYTLGVITVFYLDTRNWLPKG</sequence>
<dbReference type="HOGENOM" id="CLU_133181_1_0_10"/>
<feature type="transmembrane region" description="Helical" evidence="1">
    <location>
        <begin position="109"/>
        <end position="132"/>
    </location>
</feature>
<evidence type="ECO:0008006" key="4">
    <source>
        <dbReference type="Google" id="ProtNLM"/>
    </source>
</evidence>
<dbReference type="EMBL" id="CP002453">
    <property type="protein sequence ID" value="ADV47880.1"/>
    <property type="molecule type" value="Genomic_DNA"/>
</dbReference>
<evidence type="ECO:0000256" key="1">
    <source>
        <dbReference type="SAM" id="Phobius"/>
    </source>
</evidence>